<dbReference type="InterPro" id="IPR007428">
    <property type="entry name" value="MlaA"/>
</dbReference>
<dbReference type="GO" id="GO:0016020">
    <property type="term" value="C:membrane"/>
    <property type="evidence" value="ECO:0007669"/>
    <property type="project" value="InterPro"/>
</dbReference>
<organism evidence="4 5">
    <name type="scientific">Actibacterium pelagium</name>
    <dbReference type="NCBI Taxonomy" id="2029103"/>
    <lineage>
        <taxon>Bacteria</taxon>
        <taxon>Pseudomonadati</taxon>
        <taxon>Pseudomonadota</taxon>
        <taxon>Alphaproteobacteria</taxon>
        <taxon>Rhodobacterales</taxon>
        <taxon>Roseobacteraceae</taxon>
        <taxon>Actibacterium</taxon>
    </lineage>
</organism>
<keyword evidence="5" id="KW-1185">Reference proteome</keyword>
<evidence type="ECO:0000256" key="3">
    <source>
        <dbReference type="SAM" id="SignalP"/>
    </source>
</evidence>
<dbReference type="EMBL" id="BMKN01000002">
    <property type="protein sequence ID" value="GGE49797.1"/>
    <property type="molecule type" value="Genomic_DNA"/>
</dbReference>
<evidence type="ECO:0008006" key="6">
    <source>
        <dbReference type="Google" id="ProtNLM"/>
    </source>
</evidence>
<evidence type="ECO:0000313" key="4">
    <source>
        <dbReference type="EMBL" id="GGE49797.1"/>
    </source>
</evidence>
<dbReference type="GO" id="GO:0120010">
    <property type="term" value="P:intermembrane phospholipid transfer"/>
    <property type="evidence" value="ECO:0007669"/>
    <property type="project" value="TreeGrafter"/>
</dbReference>
<proteinExistence type="inferred from homology"/>
<accession>A0A917AFW1</accession>
<feature type="chain" id="PRO_5037479148" description="Phospholipid-binding lipoprotein MlaA" evidence="3">
    <location>
        <begin position="18"/>
        <end position="245"/>
    </location>
</feature>
<sequence length="245" mass="26409">MPRLLQALALVSGLFLAACSQTDPTAGYNDPLESANRGVHAFNKGLDTAIVRPASKAYGTVLPKPVRQGVSNIASNLGEPSNVINNVMQGRLANAAHNTVRFVANSTIGLAGTFDVATAIGLEERDTDFGETLHVWGAQEGAYLELPLLGPSTSRDAVGTAVDFVLNPVETMFHDDVRKVQTATNIGSRLGDRNDFSNTVDSILYDSEDSYAQTRLTYLQNRRFKLGGSEAEVPYIDPYEDPYGQ</sequence>
<dbReference type="PROSITE" id="PS51257">
    <property type="entry name" value="PROKAR_LIPOPROTEIN"/>
    <property type="match status" value="1"/>
</dbReference>
<reference evidence="4" key="1">
    <citation type="journal article" date="2014" name="Int. J. Syst. Evol. Microbiol.">
        <title>Complete genome sequence of Corynebacterium casei LMG S-19264T (=DSM 44701T), isolated from a smear-ripened cheese.</title>
        <authorList>
            <consortium name="US DOE Joint Genome Institute (JGI-PGF)"/>
            <person name="Walter F."/>
            <person name="Albersmeier A."/>
            <person name="Kalinowski J."/>
            <person name="Ruckert C."/>
        </authorList>
    </citation>
    <scope>NUCLEOTIDE SEQUENCE</scope>
    <source>
        <strain evidence="4">CGMCC 1.16012</strain>
    </source>
</reference>
<evidence type="ECO:0000313" key="5">
    <source>
        <dbReference type="Proteomes" id="UP000606730"/>
    </source>
</evidence>
<dbReference type="Proteomes" id="UP000606730">
    <property type="component" value="Unassembled WGS sequence"/>
</dbReference>
<dbReference type="PANTHER" id="PTHR30035">
    <property type="entry name" value="LIPOPROTEIN VACJ-RELATED"/>
    <property type="match status" value="1"/>
</dbReference>
<dbReference type="RefSeq" id="WP_095595104.1">
    <property type="nucleotide sequence ID" value="NZ_BMKN01000002.1"/>
</dbReference>
<feature type="signal peptide" evidence="3">
    <location>
        <begin position="1"/>
        <end position="17"/>
    </location>
</feature>
<evidence type="ECO:0000256" key="1">
    <source>
        <dbReference type="ARBA" id="ARBA00010634"/>
    </source>
</evidence>
<dbReference type="PRINTS" id="PR01805">
    <property type="entry name" value="VACJLIPOPROT"/>
</dbReference>
<comment type="similarity">
    <text evidence="1">Belongs to the MlaA family.</text>
</comment>
<name>A0A917AFW1_9RHOB</name>
<protein>
    <recommendedName>
        <fullName evidence="6">Phospholipid-binding lipoprotein MlaA</fullName>
    </recommendedName>
</protein>
<dbReference type="OrthoDB" id="9785326at2"/>
<dbReference type="Pfam" id="PF04333">
    <property type="entry name" value="MlaA"/>
    <property type="match status" value="1"/>
</dbReference>
<gene>
    <name evidence="4" type="primary">vacJ</name>
    <name evidence="4" type="ORF">GCM10011517_16950</name>
</gene>
<dbReference type="AlphaFoldDB" id="A0A917AFW1"/>
<dbReference type="PANTHER" id="PTHR30035:SF3">
    <property type="entry name" value="INTERMEMBRANE PHOSPHOLIPID TRANSPORT SYSTEM LIPOPROTEIN MLAA"/>
    <property type="match status" value="1"/>
</dbReference>
<reference evidence="4" key="2">
    <citation type="submission" date="2020-09" db="EMBL/GenBank/DDBJ databases">
        <authorList>
            <person name="Sun Q."/>
            <person name="Zhou Y."/>
        </authorList>
    </citation>
    <scope>NUCLEOTIDE SEQUENCE</scope>
    <source>
        <strain evidence="4">CGMCC 1.16012</strain>
    </source>
</reference>
<keyword evidence="2 3" id="KW-0732">Signal</keyword>
<comment type="caution">
    <text evidence="4">The sequence shown here is derived from an EMBL/GenBank/DDBJ whole genome shotgun (WGS) entry which is preliminary data.</text>
</comment>
<evidence type="ECO:0000256" key="2">
    <source>
        <dbReference type="ARBA" id="ARBA00022729"/>
    </source>
</evidence>